<dbReference type="InterPro" id="IPR024156">
    <property type="entry name" value="Small_GTPase_ARF"/>
</dbReference>
<keyword evidence="1 3" id="KW-0547">Nucleotide-binding</keyword>
<dbReference type="Proteomes" id="UP001151582">
    <property type="component" value="Unassembled WGS sequence"/>
</dbReference>
<dbReference type="SUPFAM" id="SSF52540">
    <property type="entry name" value="P-loop containing nucleoside triphosphate hydrolases"/>
    <property type="match status" value="1"/>
</dbReference>
<reference evidence="4" key="1">
    <citation type="submission" date="2022-07" db="EMBL/GenBank/DDBJ databases">
        <title>Phylogenomic reconstructions and comparative analyses of Kickxellomycotina fungi.</title>
        <authorList>
            <person name="Reynolds N.K."/>
            <person name="Stajich J.E."/>
            <person name="Barry K."/>
            <person name="Grigoriev I.V."/>
            <person name="Crous P."/>
            <person name="Smith M.E."/>
        </authorList>
    </citation>
    <scope>NUCLEOTIDE SEQUENCE</scope>
    <source>
        <strain evidence="4">RSA 567</strain>
    </source>
</reference>
<gene>
    <name evidence="4" type="ORF">H4R34_006079</name>
</gene>
<evidence type="ECO:0000313" key="5">
    <source>
        <dbReference type="Proteomes" id="UP001151582"/>
    </source>
</evidence>
<evidence type="ECO:0000256" key="2">
    <source>
        <dbReference type="ARBA" id="ARBA00023134"/>
    </source>
</evidence>
<organism evidence="4 5">
    <name type="scientific">Dimargaris verticillata</name>
    <dbReference type="NCBI Taxonomy" id="2761393"/>
    <lineage>
        <taxon>Eukaryota</taxon>
        <taxon>Fungi</taxon>
        <taxon>Fungi incertae sedis</taxon>
        <taxon>Zoopagomycota</taxon>
        <taxon>Kickxellomycotina</taxon>
        <taxon>Dimargaritomycetes</taxon>
        <taxon>Dimargaritales</taxon>
        <taxon>Dimargaritaceae</taxon>
        <taxon>Dimargaris</taxon>
    </lineage>
</organism>
<feature type="binding site" evidence="3">
    <location>
        <begin position="53"/>
        <end position="56"/>
    </location>
    <ligand>
        <name>GTP</name>
        <dbReference type="ChEBI" id="CHEBI:37565"/>
    </ligand>
</feature>
<sequence length="105" mass="11354">MDWYGGKPRCAGQAIIVAIDSSDLDRLPVAKRELHAMLADESAHGAPVLVYANKQDLPQALSAAQISNALDLVAIKDRQWHIQACSAQTGTGLIEGMEWVSNRIT</sequence>
<evidence type="ECO:0000256" key="1">
    <source>
        <dbReference type="ARBA" id="ARBA00022741"/>
    </source>
</evidence>
<dbReference type="AlphaFoldDB" id="A0A9W8E9N8"/>
<protein>
    <submittedName>
        <fullName evidence="4">Uncharacterized protein</fullName>
    </submittedName>
</protein>
<dbReference type="EMBL" id="JANBQB010001808">
    <property type="protein sequence ID" value="KAJ1970358.1"/>
    <property type="molecule type" value="Genomic_DNA"/>
</dbReference>
<keyword evidence="2 3" id="KW-0342">GTP-binding</keyword>
<dbReference type="PROSITE" id="PS51417">
    <property type="entry name" value="ARF"/>
    <property type="match status" value="1"/>
</dbReference>
<proteinExistence type="predicted"/>
<dbReference type="OrthoDB" id="2011769at2759"/>
<evidence type="ECO:0000256" key="3">
    <source>
        <dbReference type="PIRSR" id="PIRSR606689-1"/>
    </source>
</evidence>
<dbReference type="Gene3D" id="3.40.50.300">
    <property type="entry name" value="P-loop containing nucleotide triphosphate hydrolases"/>
    <property type="match status" value="1"/>
</dbReference>
<name>A0A9W8E9N8_9FUNG</name>
<dbReference type="GO" id="GO:0003924">
    <property type="term" value="F:GTPase activity"/>
    <property type="evidence" value="ECO:0007669"/>
    <property type="project" value="InterPro"/>
</dbReference>
<accession>A0A9W8E9N8</accession>
<dbReference type="PANTHER" id="PTHR11711">
    <property type="entry name" value="ADP RIBOSYLATION FACTOR-RELATED"/>
    <property type="match status" value="1"/>
</dbReference>
<dbReference type="InterPro" id="IPR006689">
    <property type="entry name" value="Small_GTPase_ARF/SAR"/>
</dbReference>
<dbReference type="InterPro" id="IPR027417">
    <property type="entry name" value="P-loop_NTPase"/>
</dbReference>
<keyword evidence="5" id="KW-1185">Reference proteome</keyword>
<dbReference type="SMART" id="SM00177">
    <property type="entry name" value="ARF"/>
    <property type="match status" value="1"/>
</dbReference>
<evidence type="ECO:0000313" key="4">
    <source>
        <dbReference type="EMBL" id="KAJ1970358.1"/>
    </source>
</evidence>
<dbReference type="Pfam" id="PF00025">
    <property type="entry name" value="Arf"/>
    <property type="match status" value="1"/>
</dbReference>
<dbReference type="GO" id="GO:0005525">
    <property type="term" value="F:GTP binding"/>
    <property type="evidence" value="ECO:0007669"/>
    <property type="project" value="UniProtKB-KW"/>
</dbReference>
<comment type="caution">
    <text evidence="4">The sequence shown here is derived from an EMBL/GenBank/DDBJ whole genome shotgun (WGS) entry which is preliminary data.</text>
</comment>